<dbReference type="PANTHER" id="PTHR45138">
    <property type="entry name" value="REGULATORY COMPONENTS OF SENSORY TRANSDUCTION SYSTEM"/>
    <property type="match status" value="1"/>
</dbReference>
<dbReference type="InterPro" id="IPR050469">
    <property type="entry name" value="Diguanylate_Cyclase"/>
</dbReference>
<dbReference type="NCBIfam" id="TIGR00254">
    <property type="entry name" value="GGDEF"/>
    <property type="match status" value="1"/>
</dbReference>
<dbReference type="SUPFAM" id="SSF55073">
    <property type="entry name" value="Nucleotide cyclase"/>
    <property type="match status" value="1"/>
</dbReference>
<name>A0A1F5H1M1_9BACT</name>
<feature type="domain" description="GGDEF" evidence="1">
    <location>
        <begin position="93"/>
        <end position="243"/>
    </location>
</feature>
<dbReference type="InterPro" id="IPR043128">
    <property type="entry name" value="Rev_trsase/Diguanyl_cyclase"/>
</dbReference>
<dbReference type="InterPro" id="IPR029787">
    <property type="entry name" value="Nucleotide_cyclase"/>
</dbReference>
<dbReference type="Gene3D" id="3.30.70.270">
    <property type="match status" value="1"/>
</dbReference>
<protein>
    <recommendedName>
        <fullName evidence="1">GGDEF domain-containing protein</fullName>
    </recommendedName>
</protein>
<dbReference type="PANTHER" id="PTHR45138:SF9">
    <property type="entry name" value="DIGUANYLATE CYCLASE DGCM-RELATED"/>
    <property type="match status" value="1"/>
</dbReference>
<dbReference type="STRING" id="1797725.A3A49_01845"/>
<dbReference type="Proteomes" id="UP000176740">
    <property type="component" value="Unassembled WGS sequence"/>
</dbReference>
<dbReference type="AlphaFoldDB" id="A0A1F5H1M1"/>
<organism evidence="2 3">
    <name type="scientific">Candidatus Curtissbacteria bacterium RIFCSPLOWO2_01_FULL_38_11b</name>
    <dbReference type="NCBI Taxonomy" id="1797725"/>
    <lineage>
        <taxon>Bacteria</taxon>
        <taxon>Candidatus Curtissiibacteriota</taxon>
    </lineage>
</organism>
<dbReference type="GO" id="GO:0043709">
    <property type="term" value="P:cell adhesion involved in single-species biofilm formation"/>
    <property type="evidence" value="ECO:0007669"/>
    <property type="project" value="TreeGrafter"/>
</dbReference>
<dbReference type="EMBL" id="MFBO01000019">
    <property type="protein sequence ID" value="OGD98023.1"/>
    <property type="molecule type" value="Genomic_DNA"/>
</dbReference>
<evidence type="ECO:0000259" key="1">
    <source>
        <dbReference type="PROSITE" id="PS50887"/>
    </source>
</evidence>
<evidence type="ECO:0000313" key="2">
    <source>
        <dbReference type="EMBL" id="OGD98023.1"/>
    </source>
</evidence>
<dbReference type="PROSITE" id="PS50887">
    <property type="entry name" value="GGDEF"/>
    <property type="match status" value="1"/>
</dbReference>
<gene>
    <name evidence="2" type="ORF">A3A49_01845</name>
</gene>
<reference evidence="2 3" key="1">
    <citation type="journal article" date="2016" name="Nat. Commun.">
        <title>Thousands of microbial genomes shed light on interconnected biogeochemical processes in an aquifer system.</title>
        <authorList>
            <person name="Anantharaman K."/>
            <person name="Brown C.T."/>
            <person name="Hug L.A."/>
            <person name="Sharon I."/>
            <person name="Castelle C.J."/>
            <person name="Probst A.J."/>
            <person name="Thomas B.C."/>
            <person name="Singh A."/>
            <person name="Wilkins M.J."/>
            <person name="Karaoz U."/>
            <person name="Brodie E.L."/>
            <person name="Williams K.H."/>
            <person name="Hubbard S.S."/>
            <person name="Banfield J.F."/>
        </authorList>
    </citation>
    <scope>NUCLEOTIDE SEQUENCE [LARGE SCALE GENOMIC DNA]</scope>
</reference>
<dbReference type="GO" id="GO:1902201">
    <property type="term" value="P:negative regulation of bacterial-type flagellum-dependent cell motility"/>
    <property type="evidence" value="ECO:0007669"/>
    <property type="project" value="TreeGrafter"/>
</dbReference>
<dbReference type="GO" id="GO:0005886">
    <property type="term" value="C:plasma membrane"/>
    <property type="evidence" value="ECO:0007669"/>
    <property type="project" value="TreeGrafter"/>
</dbReference>
<dbReference type="SMART" id="SM00267">
    <property type="entry name" value="GGDEF"/>
    <property type="match status" value="1"/>
</dbReference>
<dbReference type="Pfam" id="PF00990">
    <property type="entry name" value="GGDEF"/>
    <property type="match status" value="1"/>
</dbReference>
<dbReference type="CDD" id="cd01949">
    <property type="entry name" value="GGDEF"/>
    <property type="match status" value="1"/>
</dbReference>
<comment type="caution">
    <text evidence="2">The sequence shown here is derived from an EMBL/GenBank/DDBJ whole genome shotgun (WGS) entry which is preliminary data.</text>
</comment>
<sequence length="252" mass="28435">MDSESSFVTKQKEIQAARQKLEEHRDFLSTLSKRVERRLITPEERDEIIAITLLRKVGSIEQAQRKALTDALTQLPNKKAFEEAYQEQINSEKLFGLLIADIDRFKVFNDTYGHLVGDNILTQVALLLKSSVREHGTNRDNQDVVAKIGKIGRIGGEEFAMLLPGVSNVEDLRNIAERIRMSICVNPLQVSSEGKEVQLPVTISIGGSIYTGENPDEFFERVDKKALYEAKREGRNKVVILMPKQTPQQEAA</sequence>
<dbReference type="GO" id="GO:0052621">
    <property type="term" value="F:diguanylate cyclase activity"/>
    <property type="evidence" value="ECO:0007669"/>
    <property type="project" value="TreeGrafter"/>
</dbReference>
<evidence type="ECO:0000313" key="3">
    <source>
        <dbReference type="Proteomes" id="UP000176740"/>
    </source>
</evidence>
<proteinExistence type="predicted"/>
<dbReference type="InterPro" id="IPR000160">
    <property type="entry name" value="GGDEF_dom"/>
</dbReference>
<accession>A0A1F5H1M1</accession>